<organism evidence="3 4">
    <name type="scientific">Citrus sinensis</name>
    <name type="common">Sweet orange</name>
    <name type="synonym">Citrus aurantium var. sinensis</name>
    <dbReference type="NCBI Taxonomy" id="2711"/>
    <lineage>
        <taxon>Eukaryota</taxon>
        <taxon>Viridiplantae</taxon>
        <taxon>Streptophyta</taxon>
        <taxon>Embryophyta</taxon>
        <taxon>Tracheophyta</taxon>
        <taxon>Spermatophyta</taxon>
        <taxon>Magnoliopsida</taxon>
        <taxon>eudicotyledons</taxon>
        <taxon>Gunneridae</taxon>
        <taxon>Pentapetalae</taxon>
        <taxon>rosids</taxon>
        <taxon>malvids</taxon>
        <taxon>Sapindales</taxon>
        <taxon>Rutaceae</taxon>
        <taxon>Aurantioideae</taxon>
        <taxon>Citrus</taxon>
    </lineage>
</organism>
<dbReference type="InterPro" id="IPR032631">
    <property type="entry name" value="P-type_ATPase_N"/>
</dbReference>
<protein>
    <recommendedName>
        <fullName evidence="2">P-type ATPase N-terminal domain-containing protein</fullName>
    </recommendedName>
</protein>
<feature type="region of interest" description="Disordered" evidence="1">
    <location>
        <begin position="1"/>
        <end position="30"/>
    </location>
</feature>
<proteinExistence type="predicted"/>
<dbReference type="AlphaFoldDB" id="A0A067GVJ7"/>
<accession>A0A067GVJ7</accession>
<dbReference type="EMBL" id="KK784875">
    <property type="protein sequence ID" value="KDO82679.1"/>
    <property type="molecule type" value="Genomic_DNA"/>
</dbReference>
<evidence type="ECO:0000313" key="4">
    <source>
        <dbReference type="Proteomes" id="UP000027120"/>
    </source>
</evidence>
<dbReference type="Proteomes" id="UP000027120">
    <property type="component" value="Unassembled WGS sequence"/>
</dbReference>
<dbReference type="Pfam" id="PF16209">
    <property type="entry name" value="PhoLip_ATPase_N"/>
    <property type="match status" value="1"/>
</dbReference>
<gene>
    <name evidence="3" type="ORF">CISIN_1g0009121mg</name>
</gene>
<sequence length="81" mass="9387">MRGWDRVRASRSRLGQPPSSRHRRTPSRTVTLGRVQPQAPNFRTIYCNDREANQPLRFKGNSIATTKYNVLTFLPKGLFEQ</sequence>
<feature type="domain" description="P-type ATPase N-terminal" evidence="2">
    <location>
        <begin position="45"/>
        <end position="81"/>
    </location>
</feature>
<name>A0A067GVJ7_CITSI</name>
<feature type="non-terminal residue" evidence="3">
    <location>
        <position position="81"/>
    </location>
</feature>
<reference evidence="3 4" key="1">
    <citation type="submission" date="2014-04" db="EMBL/GenBank/DDBJ databases">
        <authorList>
            <consortium name="International Citrus Genome Consortium"/>
            <person name="Gmitter F."/>
            <person name="Chen C."/>
            <person name="Farmerie W."/>
            <person name="Harkins T."/>
            <person name="Desany B."/>
            <person name="Mohiuddin M."/>
            <person name="Kodira C."/>
            <person name="Borodovsky M."/>
            <person name="Lomsadze A."/>
            <person name="Burns P."/>
            <person name="Jenkins J."/>
            <person name="Prochnik S."/>
            <person name="Shu S."/>
            <person name="Chapman J."/>
            <person name="Pitluck S."/>
            <person name="Schmutz J."/>
            <person name="Rokhsar D."/>
        </authorList>
    </citation>
    <scope>NUCLEOTIDE SEQUENCE</scope>
</reference>
<dbReference type="STRING" id="2711.A0A067GVJ7"/>
<evidence type="ECO:0000259" key="2">
    <source>
        <dbReference type="Pfam" id="PF16209"/>
    </source>
</evidence>
<evidence type="ECO:0000313" key="3">
    <source>
        <dbReference type="EMBL" id="KDO82680.1"/>
    </source>
</evidence>
<evidence type="ECO:0000256" key="1">
    <source>
        <dbReference type="SAM" id="MobiDB-lite"/>
    </source>
</evidence>
<dbReference type="EMBL" id="KK784875">
    <property type="protein sequence ID" value="KDO82680.1"/>
    <property type="molecule type" value="Genomic_DNA"/>
</dbReference>
<keyword evidence="4" id="KW-1185">Reference proteome</keyword>